<protein>
    <submittedName>
        <fullName evidence="2">Uncharacterized protein</fullName>
    </submittedName>
</protein>
<sequence length="211" mass="23950">MKTRLFGLLSCLLLAVFSLGMTYAPTAQEFSYNGLALGDDYAKMIERFGTPRYDQQDYLWGNKVTYYVYKNENKIGINTDTGKIVDIIIVDDTYNSGDELKDGTTSFKIEKLFGKAERQFINGEVCYAYKNDSNERLLLQVEPTDRYLESFRITSLPIELPEDTTQYLPDDATSEAENPLFGDKQIDTSAVTGDKVESGGFKINYRYSVTK</sequence>
<keyword evidence="1" id="KW-0732">Signal</keyword>
<dbReference type="Proteomes" id="UP000780768">
    <property type="component" value="Unassembled WGS sequence"/>
</dbReference>
<evidence type="ECO:0000313" key="3">
    <source>
        <dbReference type="Proteomes" id="UP000780768"/>
    </source>
</evidence>
<gene>
    <name evidence="2" type="ORF">K8V65_02845</name>
</gene>
<organism evidence="2 3">
    <name type="scientific">Megamonas hypermegale</name>
    <dbReference type="NCBI Taxonomy" id="158847"/>
    <lineage>
        <taxon>Bacteria</taxon>
        <taxon>Bacillati</taxon>
        <taxon>Bacillota</taxon>
        <taxon>Negativicutes</taxon>
        <taxon>Selenomonadales</taxon>
        <taxon>Selenomonadaceae</taxon>
        <taxon>Megamonas</taxon>
    </lineage>
</organism>
<reference evidence="2" key="2">
    <citation type="submission" date="2021-09" db="EMBL/GenBank/DDBJ databases">
        <authorList>
            <person name="Gilroy R."/>
        </authorList>
    </citation>
    <scope>NUCLEOTIDE SEQUENCE</scope>
    <source>
        <strain evidence="2">7318</strain>
    </source>
</reference>
<evidence type="ECO:0000313" key="2">
    <source>
        <dbReference type="EMBL" id="HJF84585.1"/>
    </source>
</evidence>
<feature type="signal peptide" evidence="1">
    <location>
        <begin position="1"/>
        <end position="27"/>
    </location>
</feature>
<comment type="caution">
    <text evidence="2">The sequence shown here is derived from an EMBL/GenBank/DDBJ whole genome shotgun (WGS) entry which is preliminary data.</text>
</comment>
<evidence type="ECO:0000256" key="1">
    <source>
        <dbReference type="SAM" id="SignalP"/>
    </source>
</evidence>
<dbReference type="AlphaFoldDB" id="A0A921L767"/>
<reference evidence="2" key="1">
    <citation type="journal article" date="2021" name="PeerJ">
        <title>Extensive microbial diversity within the chicken gut microbiome revealed by metagenomics and culture.</title>
        <authorList>
            <person name="Gilroy R."/>
            <person name="Ravi A."/>
            <person name="Getino M."/>
            <person name="Pursley I."/>
            <person name="Horton D.L."/>
            <person name="Alikhan N.F."/>
            <person name="Baker D."/>
            <person name="Gharbi K."/>
            <person name="Hall N."/>
            <person name="Watson M."/>
            <person name="Adriaenssens E.M."/>
            <person name="Foster-Nyarko E."/>
            <person name="Jarju S."/>
            <person name="Secka A."/>
            <person name="Antonio M."/>
            <person name="Oren A."/>
            <person name="Chaudhuri R.R."/>
            <person name="La Ragione R."/>
            <person name="Hildebrand F."/>
            <person name="Pallen M.J."/>
        </authorList>
    </citation>
    <scope>NUCLEOTIDE SEQUENCE</scope>
    <source>
        <strain evidence="2">7318</strain>
    </source>
</reference>
<feature type="chain" id="PRO_5038897659" evidence="1">
    <location>
        <begin position="28"/>
        <end position="211"/>
    </location>
</feature>
<proteinExistence type="predicted"/>
<name>A0A921L767_9FIRM</name>
<dbReference type="EMBL" id="DYVR01000075">
    <property type="protein sequence ID" value="HJF84585.1"/>
    <property type="molecule type" value="Genomic_DNA"/>
</dbReference>
<dbReference type="RefSeq" id="WP_289547364.1">
    <property type="nucleotide sequence ID" value="NZ_CASFWR010000009.1"/>
</dbReference>
<accession>A0A921L767</accession>